<evidence type="ECO:0000256" key="1">
    <source>
        <dbReference type="SAM" id="Phobius"/>
    </source>
</evidence>
<keyword evidence="1" id="KW-1133">Transmembrane helix</keyword>
<dbReference type="AlphaFoldDB" id="A0A4R7G8I9"/>
<evidence type="ECO:0000313" key="3">
    <source>
        <dbReference type="Proteomes" id="UP000294506"/>
    </source>
</evidence>
<accession>A0A4R7G8I9</accession>
<evidence type="ECO:0000313" key="2">
    <source>
        <dbReference type="EMBL" id="TDS87806.1"/>
    </source>
</evidence>
<dbReference type="Proteomes" id="UP000294506">
    <property type="component" value="Unassembled WGS sequence"/>
</dbReference>
<feature type="transmembrane region" description="Helical" evidence="1">
    <location>
        <begin position="39"/>
        <end position="61"/>
    </location>
</feature>
<reference evidence="2 3" key="1">
    <citation type="submission" date="2019-03" db="EMBL/GenBank/DDBJ databases">
        <title>Genomic Encyclopedia of Type Strains, Phase III (KMG-III): the genomes of soil and plant-associated and newly described type strains.</title>
        <authorList>
            <person name="Whitman W."/>
        </authorList>
    </citation>
    <scope>NUCLEOTIDE SEQUENCE [LARGE SCALE GENOMIC DNA]</scope>
    <source>
        <strain evidence="2 3">DSM 27373</strain>
    </source>
</reference>
<protein>
    <submittedName>
        <fullName evidence="2">Uncharacterized protein</fullName>
    </submittedName>
</protein>
<dbReference type="RefSeq" id="WP_133725760.1">
    <property type="nucleotide sequence ID" value="NZ_SOAN01000001.1"/>
</dbReference>
<comment type="caution">
    <text evidence="2">The sequence shown here is derived from an EMBL/GenBank/DDBJ whole genome shotgun (WGS) entry which is preliminary data.</text>
</comment>
<gene>
    <name evidence="2" type="ORF">EV640_101602</name>
</gene>
<keyword evidence="1" id="KW-0812">Transmembrane</keyword>
<organism evidence="2 3">
    <name type="scientific">Nesterenkonia aurantiaca</name>
    <dbReference type="NCBI Taxonomy" id="1436010"/>
    <lineage>
        <taxon>Bacteria</taxon>
        <taxon>Bacillati</taxon>
        <taxon>Actinomycetota</taxon>
        <taxon>Actinomycetes</taxon>
        <taxon>Micrococcales</taxon>
        <taxon>Micrococcaceae</taxon>
        <taxon>Nesterenkonia</taxon>
    </lineage>
</organism>
<sequence>MTSPNATYILVSIASLLSSAAAMWQFVNIWNSPETSTSTYVLFGLSVLVAVALNLWLVALARRRRYDRSSV</sequence>
<dbReference type="EMBL" id="SOAN01000001">
    <property type="protein sequence ID" value="TDS87806.1"/>
    <property type="molecule type" value="Genomic_DNA"/>
</dbReference>
<keyword evidence="1" id="KW-0472">Membrane</keyword>
<feature type="transmembrane region" description="Helical" evidence="1">
    <location>
        <begin position="7"/>
        <end position="27"/>
    </location>
</feature>
<proteinExistence type="predicted"/>
<keyword evidence="3" id="KW-1185">Reference proteome</keyword>
<name>A0A4R7G8I9_9MICC</name>